<proteinExistence type="predicted"/>
<dbReference type="EMBL" id="UZAF01017883">
    <property type="protein sequence ID" value="VDO45832.1"/>
    <property type="molecule type" value="Genomic_DNA"/>
</dbReference>
<protein>
    <submittedName>
        <fullName evidence="1">Uncharacterized protein</fullName>
    </submittedName>
</protein>
<sequence length="130" mass="14278">MPPVTRLAFSLAHWSWCPSHLAVSIKSFIPMLSTRMKSIRVASLTGVVSSGDHTFVYEEFKSSDRPSSTASIATFSTAGHNVRSRYFYLKFGLSSSSSVTTPEIVLNLLFSFGSNANAIRNCSCRRYSPA</sequence>
<accession>A0A3P7Z4R4</accession>
<reference evidence="1 2" key="1">
    <citation type="submission" date="2018-11" db="EMBL/GenBank/DDBJ databases">
        <authorList>
            <consortium name="Pathogen Informatics"/>
        </authorList>
    </citation>
    <scope>NUCLEOTIDE SEQUENCE [LARGE SCALE GENOMIC DNA]</scope>
    <source>
        <strain evidence="1 2">MHpl1</strain>
    </source>
</reference>
<gene>
    <name evidence="1" type="ORF">HPLM_LOCUS12498</name>
</gene>
<evidence type="ECO:0000313" key="2">
    <source>
        <dbReference type="Proteomes" id="UP000268014"/>
    </source>
</evidence>
<dbReference type="AlphaFoldDB" id="A0A3P7Z4R4"/>
<organism evidence="1 2">
    <name type="scientific">Haemonchus placei</name>
    <name type="common">Barber's pole worm</name>
    <dbReference type="NCBI Taxonomy" id="6290"/>
    <lineage>
        <taxon>Eukaryota</taxon>
        <taxon>Metazoa</taxon>
        <taxon>Ecdysozoa</taxon>
        <taxon>Nematoda</taxon>
        <taxon>Chromadorea</taxon>
        <taxon>Rhabditida</taxon>
        <taxon>Rhabditina</taxon>
        <taxon>Rhabditomorpha</taxon>
        <taxon>Strongyloidea</taxon>
        <taxon>Trichostrongylidae</taxon>
        <taxon>Haemonchus</taxon>
    </lineage>
</organism>
<evidence type="ECO:0000313" key="1">
    <source>
        <dbReference type="EMBL" id="VDO45832.1"/>
    </source>
</evidence>
<keyword evidence="2" id="KW-1185">Reference proteome</keyword>
<dbReference type="Proteomes" id="UP000268014">
    <property type="component" value="Unassembled WGS sequence"/>
</dbReference>
<name>A0A3P7Z4R4_HAEPC</name>